<keyword evidence="1" id="KW-0812">Transmembrane</keyword>
<dbReference type="RefSeq" id="WP_339574233.1">
    <property type="nucleotide sequence ID" value="NZ_JBBIAA010000004.1"/>
</dbReference>
<comment type="caution">
    <text evidence="2">The sequence shown here is derived from an EMBL/GenBank/DDBJ whole genome shotgun (WGS) entry which is preliminary data.</text>
</comment>
<evidence type="ECO:0000313" key="3">
    <source>
        <dbReference type="Proteomes" id="UP001387100"/>
    </source>
</evidence>
<feature type="transmembrane region" description="Helical" evidence="1">
    <location>
        <begin position="6"/>
        <end position="27"/>
    </location>
</feature>
<reference evidence="2 3" key="1">
    <citation type="journal article" date="2017" name="Int. J. Syst. Evol. Microbiol.">
        <title>Pseudokineococcus basanitobsidens sp. nov., isolated from volcanic rock.</title>
        <authorList>
            <person name="Lee D.W."/>
            <person name="Park M.Y."/>
            <person name="Kim J.J."/>
            <person name="Kim B.S."/>
        </authorList>
    </citation>
    <scope>NUCLEOTIDE SEQUENCE [LARGE SCALE GENOMIC DNA]</scope>
    <source>
        <strain evidence="2 3">DSM 103726</strain>
    </source>
</reference>
<dbReference type="Proteomes" id="UP001387100">
    <property type="component" value="Unassembled WGS sequence"/>
</dbReference>
<keyword evidence="1" id="KW-0472">Membrane</keyword>
<dbReference type="Pfam" id="PF10739">
    <property type="entry name" value="DUF2550"/>
    <property type="match status" value="1"/>
</dbReference>
<protein>
    <submittedName>
        <fullName evidence="2">DUF2550 domain-containing protein</fullName>
    </submittedName>
</protein>
<evidence type="ECO:0000256" key="1">
    <source>
        <dbReference type="SAM" id="Phobius"/>
    </source>
</evidence>
<keyword evidence="1" id="KW-1133">Transmembrane helix</keyword>
<accession>A0ABU8RIM5</accession>
<keyword evidence="3" id="KW-1185">Reference proteome</keyword>
<sequence>MGGVLLPLEVAAGLLALVVLGVLLVSLRRRVLTRRLGAFDCSARREGGRWVLGVAGFRHDEMAWYRVFGVDVGGGRTWGRHDIEVLRRRRPQGSEAFAVLPDAVVVECRHHERQLDLAMSEEAYTGFASWLESSPPGYRVDVA</sequence>
<dbReference type="InterPro" id="IPR019675">
    <property type="entry name" value="DUF2550"/>
</dbReference>
<gene>
    <name evidence="2" type="ORF">WDZ17_06025</name>
</gene>
<dbReference type="EMBL" id="JBBIAA010000004">
    <property type="protein sequence ID" value="MEJ5944851.1"/>
    <property type="molecule type" value="Genomic_DNA"/>
</dbReference>
<organism evidence="2 3">
    <name type="scientific">Pseudokineococcus basanitobsidens</name>
    <dbReference type="NCBI Taxonomy" id="1926649"/>
    <lineage>
        <taxon>Bacteria</taxon>
        <taxon>Bacillati</taxon>
        <taxon>Actinomycetota</taxon>
        <taxon>Actinomycetes</taxon>
        <taxon>Kineosporiales</taxon>
        <taxon>Kineosporiaceae</taxon>
        <taxon>Pseudokineococcus</taxon>
    </lineage>
</organism>
<evidence type="ECO:0000313" key="2">
    <source>
        <dbReference type="EMBL" id="MEJ5944851.1"/>
    </source>
</evidence>
<proteinExistence type="predicted"/>
<name>A0ABU8RIM5_9ACTN</name>